<dbReference type="GO" id="GO:0006355">
    <property type="term" value="P:regulation of DNA-templated transcription"/>
    <property type="evidence" value="ECO:0007669"/>
    <property type="project" value="InterPro"/>
</dbReference>
<evidence type="ECO:0000256" key="13">
    <source>
        <dbReference type="SAM" id="MobiDB-lite"/>
    </source>
</evidence>
<dbReference type="PROSITE" id="PS51640">
    <property type="entry name" value="MRG"/>
    <property type="match status" value="1"/>
</dbReference>
<name>A0A9P9WP95_9PEZI</name>
<dbReference type="Proteomes" id="UP000829685">
    <property type="component" value="Unassembled WGS sequence"/>
</dbReference>
<protein>
    <recommendedName>
        <fullName evidence="4">Chromatin modification-related protein EAF3</fullName>
    </recommendedName>
    <alternativeName>
        <fullName evidence="12">Chromatin modification-related protein eaf3</fullName>
    </alternativeName>
</protein>
<keyword evidence="5" id="KW-0227">DNA damage</keyword>
<feature type="compositionally biased region" description="Basic and acidic residues" evidence="13">
    <location>
        <begin position="96"/>
        <end position="108"/>
    </location>
</feature>
<dbReference type="PANTHER" id="PTHR10880">
    <property type="entry name" value="MORTALITY FACTOR 4-LIKE PROTEIN"/>
    <property type="match status" value="1"/>
</dbReference>
<comment type="subunit">
    <text evidence="3">Component of the NuA4 histone acetyltransferase complex.</text>
</comment>
<comment type="subcellular location">
    <subcellularLocation>
        <location evidence="1">Nucleus</location>
    </subcellularLocation>
</comment>
<keyword evidence="7" id="KW-0805">Transcription regulation</keyword>
<dbReference type="GO" id="GO:0035267">
    <property type="term" value="C:NuA4 histone acetyltransferase complex"/>
    <property type="evidence" value="ECO:0007669"/>
    <property type="project" value="TreeGrafter"/>
</dbReference>
<feature type="region of interest" description="Disordered" evidence="13">
    <location>
        <begin position="1"/>
        <end position="47"/>
    </location>
</feature>
<dbReference type="GO" id="GO:0032221">
    <property type="term" value="C:Rpd3S complex"/>
    <property type="evidence" value="ECO:0007669"/>
    <property type="project" value="TreeGrafter"/>
</dbReference>
<evidence type="ECO:0000256" key="3">
    <source>
        <dbReference type="ARBA" id="ARBA00011353"/>
    </source>
</evidence>
<keyword evidence="9" id="KW-0234">DNA repair</keyword>
<evidence type="ECO:0000259" key="14">
    <source>
        <dbReference type="Pfam" id="PF05712"/>
    </source>
</evidence>
<keyword evidence="16" id="KW-1185">Reference proteome</keyword>
<dbReference type="InterPro" id="IPR038217">
    <property type="entry name" value="MRG_C_sf"/>
</dbReference>
<dbReference type="GO" id="GO:0006281">
    <property type="term" value="P:DNA repair"/>
    <property type="evidence" value="ECO:0007669"/>
    <property type="project" value="UniProtKB-KW"/>
</dbReference>
<evidence type="ECO:0000256" key="10">
    <source>
        <dbReference type="ARBA" id="ARBA00023242"/>
    </source>
</evidence>
<dbReference type="Gene3D" id="1.10.274.30">
    <property type="entry name" value="MRG domain"/>
    <property type="match status" value="1"/>
</dbReference>
<feature type="region of interest" description="Disordered" evidence="13">
    <location>
        <begin position="65"/>
        <end position="128"/>
    </location>
</feature>
<feature type="compositionally biased region" description="Polar residues" evidence="13">
    <location>
        <begin position="65"/>
        <end position="94"/>
    </location>
</feature>
<dbReference type="InterPro" id="IPR008676">
    <property type="entry name" value="MRG"/>
</dbReference>
<evidence type="ECO:0000256" key="8">
    <source>
        <dbReference type="ARBA" id="ARBA00023163"/>
    </source>
</evidence>
<reference evidence="15" key="1">
    <citation type="submission" date="2021-03" db="EMBL/GenBank/DDBJ databases">
        <title>Revisited historic fungal species revealed as producer of novel bioactive compounds through whole genome sequencing and comparative genomics.</title>
        <authorList>
            <person name="Vignolle G.A."/>
            <person name="Hochenegger N."/>
            <person name="Mach R.L."/>
            <person name="Mach-Aigner A.R."/>
            <person name="Javad Rahimi M."/>
            <person name="Salim K.A."/>
            <person name="Chan C.M."/>
            <person name="Lim L.B.L."/>
            <person name="Cai F."/>
            <person name="Druzhinina I.S."/>
            <person name="U'Ren J.M."/>
            <person name="Derntl C."/>
        </authorList>
    </citation>
    <scope>NUCLEOTIDE SEQUENCE</scope>
    <source>
        <strain evidence="15">TUCIM 5799</strain>
    </source>
</reference>
<evidence type="ECO:0000256" key="12">
    <source>
        <dbReference type="ARBA" id="ARBA00072864"/>
    </source>
</evidence>
<evidence type="ECO:0000313" key="15">
    <source>
        <dbReference type="EMBL" id="KAI1873511.1"/>
    </source>
</evidence>
<evidence type="ECO:0000256" key="4">
    <source>
        <dbReference type="ARBA" id="ARBA00018505"/>
    </source>
</evidence>
<keyword evidence="8" id="KW-0804">Transcription</keyword>
<dbReference type="EMBL" id="JAFIMR010000010">
    <property type="protein sequence ID" value="KAI1873511.1"/>
    <property type="molecule type" value="Genomic_DNA"/>
</dbReference>
<comment type="function">
    <text evidence="11">Involved in deacetylation of histones, chromatin assembly and chromosome segregation. May act as a transcriptional oscillator, directing histone deacetylases to specific chromosomal domains. Component of the NuA4 histone acetyltransferase complex which is involved in transcriptional activation of selected genes principally by acetylation of nucleosomal histone H4 and H2A. The NuA4 complex is also involved in DNA repair.</text>
</comment>
<dbReference type="GO" id="GO:0006325">
    <property type="term" value="P:chromatin organization"/>
    <property type="evidence" value="ECO:0007669"/>
    <property type="project" value="UniProtKB-KW"/>
</dbReference>
<sequence length="486" mass="55429">MDTRTTRRITRSERRREKFDATDNPTEQADLMLASHKRRTRGRAPSFIKEEIGFDKALQQALTLSLQESGPPTRSPTSCSTGTGDSHAAPSSESPVLKEFESRPERQARQRSPVSKPSKTLEIPRTKKRKLAHFLSLEESPHGETTIKQPSGAAITKKLAAKEARYAAVAARNDHLLHLPPTNGQIYVNKRGVLVRSRNDDPYNAHVNDAPPHPKIIQAEKAGTLTREKLRWYKDMAHDVNIPVAGIPSDKPWRPKLDYSAVFAPGVLDRDMWRSLDRIPTLTFGPVEFIMKHKELIDDLQEDAFHQRPSIKIHVPDLLKGLLVDDWENITKNNQLVPLPHPNPVTKLLNDYLEYEKAQRQEGSAAIDILEETVSGLREYFDKCLGRILLYRFERPQYAQIREKWNDSTSELFGKTACDTYGAEHLMRLMTSLPELVAQTNMDQQSVNRLREELAKLCQWLEKNAAEYFLSEYETPAADYPDKPKN</sequence>
<dbReference type="Pfam" id="PF05712">
    <property type="entry name" value="MRG"/>
    <property type="match status" value="1"/>
</dbReference>
<accession>A0A9P9WP95</accession>
<evidence type="ECO:0000256" key="11">
    <source>
        <dbReference type="ARBA" id="ARBA00057322"/>
    </source>
</evidence>
<evidence type="ECO:0000256" key="1">
    <source>
        <dbReference type="ARBA" id="ARBA00004123"/>
    </source>
</evidence>
<dbReference type="FunFam" id="1.10.274.30:FF:000004">
    <property type="entry name" value="Putative Chromatin modification-related protein eaf3"/>
    <property type="match status" value="1"/>
</dbReference>
<organism evidence="15 16">
    <name type="scientific">Neoarthrinium moseri</name>
    <dbReference type="NCBI Taxonomy" id="1658444"/>
    <lineage>
        <taxon>Eukaryota</taxon>
        <taxon>Fungi</taxon>
        <taxon>Dikarya</taxon>
        <taxon>Ascomycota</taxon>
        <taxon>Pezizomycotina</taxon>
        <taxon>Sordariomycetes</taxon>
        <taxon>Xylariomycetidae</taxon>
        <taxon>Amphisphaeriales</taxon>
        <taxon>Apiosporaceae</taxon>
        <taxon>Neoarthrinium</taxon>
    </lineage>
</organism>
<dbReference type="PANTHER" id="PTHR10880:SF15">
    <property type="entry name" value="MSL COMPLEX SUBUNIT 3"/>
    <property type="match status" value="1"/>
</dbReference>
<comment type="similarity">
    <text evidence="2">Belongs to the MRG family.</text>
</comment>
<comment type="caution">
    <text evidence="15">The sequence shown here is derived from an EMBL/GenBank/DDBJ whole genome shotgun (WGS) entry which is preliminary data.</text>
</comment>
<keyword evidence="6" id="KW-0156">Chromatin regulator</keyword>
<evidence type="ECO:0000256" key="6">
    <source>
        <dbReference type="ARBA" id="ARBA00022853"/>
    </source>
</evidence>
<dbReference type="InterPro" id="IPR026541">
    <property type="entry name" value="MRG_dom"/>
</dbReference>
<evidence type="ECO:0000256" key="5">
    <source>
        <dbReference type="ARBA" id="ARBA00022763"/>
    </source>
</evidence>
<proteinExistence type="inferred from homology"/>
<evidence type="ECO:0000256" key="7">
    <source>
        <dbReference type="ARBA" id="ARBA00023015"/>
    </source>
</evidence>
<feature type="domain" description="MRG" evidence="14">
    <location>
        <begin position="300"/>
        <end position="474"/>
    </location>
</feature>
<evidence type="ECO:0000256" key="2">
    <source>
        <dbReference type="ARBA" id="ARBA00009093"/>
    </source>
</evidence>
<evidence type="ECO:0000313" key="16">
    <source>
        <dbReference type="Proteomes" id="UP000829685"/>
    </source>
</evidence>
<keyword evidence="10" id="KW-0539">Nucleus</keyword>
<feature type="compositionally biased region" description="Basic and acidic residues" evidence="13">
    <location>
        <begin position="1"/>
        <end position="21"/>
    </location>
</feature>
<dbReference type="AlphaFoldDB" id="A0A9P9WP95"/>
<evidence type="ECO:0000256" key="9">
    <source>
        <dbReference type="ARBA" id="ARBA00023204"/>
    </source>
</evidence>
<gene>
    <name evidence="15" type="ORF">JX265_005133</name>
</gene>